<dbReference type="AlphaFoldDB" id="A0A8X6I725"/>
<evidence type="ECO:0000313" key="5">
    <source>
        <dbReference type="EMBL" id="GFQ99324.1"/>
    </source>
</evidence>
<gene>
    <name evidence="5" type="primary">AVEN_86667_1</name>
    <name evidence="5" type="ORF">TNCT_468891</name>
</gene>
<dbReference type="OrthoDB" id="10257314at2759"/>
<reference evidence="5" key="1">
    <citation type="submission" date="2020-07" db="EMBL/GenBank/DDBJ databases">
        <title>Multicomponent nature underlies the extraordinary mechanical properties of spider dragline silk.</title>
        <authorList>
            <person name="Kono N."/>
            <person name="Nakamura H."/>
            <person name="Mori M."/>
            <person name="Yoshida Y."/>
            <person name="Ohtoshi R."/>
            <person name="Malay A.D."/>
            <person name="Moran D.A.P."/>
            <person name="Tomita M."/>
            <person name="Numata K."/>
            <person name="Arakawa K."/>
        </authorList>
    </citation>
    <scope>NUCLEOTIDE SEQUENCE</scope>
</reference>
<evidence type="ECO:0000256" key="2">
    <source>
        <dbReference type="ARBA" id="ARBA00022723"/>
    </source>
</evidence>
<dbReference type="GO" id="GO:0046872">
    <property type="term" value="F:metal ion binding"/>
    <property type="evidence" value="ECO:0007669"/>
    <property type="project" value="UniProtKB-KW"/>
</dbReference>
<protein>
    <submittedName>
        <fullName evidence="5">Peptidase A2 domain-containing protein</fullName>
    </submittedName>
</protein>
<comment type="caution">
    <text evidence="5">The sequence shown here is derived from an EMBL/GenBank/DDBJ whole genome shotgun (WGS) entry which is preliminary data.</text>
</comment>
<dbReference type="Proteomes" id="UP000887116">
    <property type="component" value="Unassembled WGS sequence"/>
</dbReference>
<feature type="domain" description="DDE Tnp4" evidence="4">
    <location>
        <begin position="147"/>
        <end position="202"/>
    </location>
</feature>
<evidence type="ECO:0000256" key="3">
    <source>
        <dbReference type="SAM" id="MobiDB-lite"/>
    </source>
</evidence>
<dbReference type="PANTHER" id="PTHR33327">
    <property type="entry name" value="ENDONUCLEASE"/>
    <property type="match status" value="1"/>
</dbReference>
<evidence type="ECO:0000259" key="4">
    <source>
        <dbReference type="Pfam" id="PF13359"/>
    </source>
</evidence>
<dbReference type="PANTHER" id="PTHR33327:SF3">
    <property type="entry name" value="RNA-DIRECTED DNA POLYMERASE"/>
    <property type="match status" value="1"/>
</dbReference>
<dbReference type="InterPro" id="IPR027806">
    <property type="entry name" value="HARBI1_dom"/>
</dbReference>
<feature type="region of interest" description="Disordered" evidence="3">
    <location>
        <begin position="131"/>
        <end position="152"/>
    </location>
</feature>
<dbReference type="EMBL" id="BMAO01005137">
    <property type="protein sequence ID" value="GFQ99324.1"/>
    <property type="molecule type" value="Genomic_DNA"/>
</dbReference>
<organism evidence="5 6">
    <name type="scientific">Trichonephila clavata</name>
    <name type="common">Joro spider</name>
    <name type="synonym">Nephila clavata</name>
    <dbReference type="NCBI Taxonomy" id="2740835"/>
    <lineage>
        <taxon>Eukaryota</taxon>
        <taxon>Metazoa</taxon>
        <taxon>Ecdysozoa</taxon>
        <taxon>Arthropoda</taxon>
        <taxon>Chelicerata</taxon>
        <taxon>Arachnida</taxon>
        <taxon>Araneae</taxon>
        <taxon>Araneomorphae</taxon>
        <taxon>Entelegynae</taxon>
        <taxon>Araneoidea</taxon>
        <taxon>Nephilidae</taxon>
        <taxon>Trichonephila</taxon>
    </lineage>
</organism>
<evidence type="ECO:0000313" key="6">
    <source>
        <dbReference type="Proteomes" id="UP000887116"/>
    </source>
</evidence>
<dbReference type="Pfam" id="PF13359">
    <property type="entry name" value="DDE_Tnp_4"/>
    <property type="match status" value="1"/>
</dbReference>
<accession>A0A8X6I725</accession>
<sequence>MNRRASSHNVPKELMLELFLQQLPTSVQTVLASTTPITVEKAAEVADRILEVSTPNVSLSTNAIASSSENRILQEIENRTEESTILQCIKGPERRNNSRSRNHSRNRSFSRSRESGFCWYYRKFQERAKRCNSPSSYKKKRTQRGAPPKSGSRFHNYKGTFSIILLACVDANCKFVLVDIGAEGHNSDGGVFKNSILVKALKKAH</sequence>
<proteinExistence type="predicted"/>
<keyword evidence="6" id="KW-1185">Reference proteome</keyword>
<comment type="cofactor">
    <cofactor evidence="1">
        <name>a divalent metal cation</name>
        <dbReference type="ChEBI" id="CHEBI:60240"/>
    </cofactor>
</comment>
<name>A0A8X6I725_TRICU</name>
<evidence type="ECO:0000256" key="1">
    <source>
        <dbReference type="ARBA" id="ARBA00001968"/>
    </source>
</evidence>
<keyword evidence="2" id="KW-0479">Metal-binding</keyword>